<evidence type="ECO:0000256" key="3">
    <source>
        <dbReference type="ARBA" id="ARBA00022777"/>
    </source>
</evidence>
<evidence type="ECO:0000259" key="7">
    <source>
        <dbReference type="PROSITE" id="PS50011"/>
    </source>
</evidence>
<accession>A0A518JWD3</accession>
<dbReference type="SUPFAM" id="SSF56112">
    <property type="entry name" value="Protein kinase-like (PK-like)"/>
    <property type="match status" value="1"/>
</dbReference>
<reference evidence="8 9" key="1">
    <citation type="submission" date="2019-02" db="EMBL/GenBank/DDBJ databases">
        <title>Deep-cultivation of Planctomycetes and their phenomic and genomic characterization uncovers novel biology.</title>
        <authorList>
            <person name="Wiegand S."/>
            <person name="Jogler M."/>
            <person name="Boedeker C."/>
            <person name="Pinto D."/>
            <person name="Vollmers J."/>
            <person name="Rivas-Marin E."/>
            <person name="Kohn T."/>
            <person name="Peeters S.H."/>
            <person name="Heuer A."/>
            <person name="Rast P."/>
            <person name="Oberbeckmann S."/>
            <person name="Bunk B."/>
            <person name="Jeske O."/>
            <person name="Meyerdierks A."/>
            <person name="Storesund J.E."/>
            <person name="Kallscheuer N."/>
            <person name="Luecker S."/>
            <person name="Lage O.M."/>
            <person name="Pohl T."/>
            <person name="Merkel B.J."/>
            <person name="Hornburger P."/>
            <person name="Mueller R.-W."/>
            <person name="Bruemmer F."/>
            <person name="Labrenz M."/>
            <person name="Spormann A.M."/>
            <person name="Op den Camp H."/>
            <person name="Overmann J."/>
            <person name="Amann R."/>
            <person name="Jetten M.S.M."/>
            <person name="Mascher T."/>
            <person name="Medema M.H."/>
            <person name="Devos D.P."/>
            <person name="Kaster A.-K."/>
            <person name="Ovreas L."/>
            <person name="Rohde M."/>
            <person name="Galperin M.Y."/>
            <person name="Jogler C."/>
        </authorList>
    </citation>
    <scope>NUCLEOTIDE SEQUENCE [LARGE SCALE GENOMIC DNA]</scope>
    <source>
        <strain evidence="8 9">Poly24</strain>
    </source>
</reference>
<feature type="region of interest" description="Disordered" evidence="6">
    <location>
        <begin position="1"/>
        <end position="21"/>
    </location>
</feature>
<dbReference type="EMBL" id="CP036348">
    <property type="protein sequence ID" value="QDV69851.1"/>
    <property type="molecule type" value="Genomic_DNA"/>
</dbReference>
<proteinExistence type="predicted"/>
<dbReference type="OrthoDB" id="292616at2"/>
<dbReference type="Pfam" id="PF00069">
    <property type="entry name" value="Pkinase"/>
    <property type="match status" value="1"/>
</dbReference>
<keyword evidence="1 8" id="KW-0808">Transferase</keyword>
<dbReference type="GO" id="GO:0005524">
    <property type="term" value="F:ATP binding"/>
    <property type="evidence" value="ECO:0007669"/>
    <property type="project" value="UniProtKB-UniRule"/>
</dbReference>
<dbReference type="PANTHER" id="PTHR43289">
    <property type="entry name" value="MITOGEN-ACTIVATED PROTEIN KINASE KINASE KINASE 20-RELATED"/>
    <property type="match status" value="1"/>
</dbReference>
<dbReference type="InterPro" id="IPR011009">
    <property type="entry name" value="Kinase-like_dom_sf"/>
</dbReference>
<dbReference type="InterPro" id="IPR008271">
    <property type="entry name" value="Ser/Thr_kinase_AS"/>
</dbReference>
<keyword evidence="3 8" id="KW-0418">Kinase</keyword>
<gene>
    <name evidence="8" type="primary">pknD_4</name>
    <name evidence="8" type="ORF">Poly24_35690</name>
</gene>
<dbReference type="SMART" id="SM00220">
    <property type="entry name" value="S_TKc"/>
    <property type="match status" value="1"/>
</dbReference>
<keyword evidence="9" id="KW-1185">Reference proteome</keyword>
<dbReference type="InterPro" id="IPR017441">
    <property type="entry name" value="Protein_kinase_ATP_BS"/>
</dbReference>
<evidence type="ECO:0000256" key="2">
    <source>
        <dbReference type="ARBA" id="ARBA00022741"/>
    </source>
</evidence>
<dbReference type="EC" id="2.7.11.1" evidence="8"/>
<dbReference type="KEGG" id="rcf:Poly24_35690"/>
<sequence>MFGLPDPKDLQGSFKTPPPLEKPMFARRIPFAIAAKHSSPSGHPLMLDTQPSDSTASPAGPVPFHDAPVPSGADRYHGDQELGRGGWGVVMRANDRQLDRHVAVKQLGAHAAGNPDLVQRFLHEGLITAQLQHPGIVPVYERGLRHEDGQPFYAMKLLDGVTLEHKLRDYHCLLPGRKKQALLYDLLRSFVDICNAIGYAHEQQIIHRDLKPANVIVGPFGETVVVDWGLAKRLGADAAEPPQPHANSMATVAAGLPITESSPTAHAPSADALHTRMGTIVGTPAYMSPEQATGAIDKLGPHSDIYALGIILYEILTGRTPYHGDDFQVTIANVIAGNCLSPRQQDRSVPPPLDSICMKAIAPQPHERYKTALQIADDVSRFLAGEKVSSHRESLVERTGRACRRRPAFVAATIVGATILALSASITSVIVSQAHRAERRAKEQALAAHAEEVVVRKQAERERHAAHQKLARVQAAADDWLRQFNMALAEDSEAAPLRRDLLQNAMRHYRSRYHRLAVQPNQQQEAASCLLQIADLQWMASDFLAAEQTYQIAQAELTSLPSTDTPERSLIRDRTRAATGLLRSALRSGESAERQTARLATELQSLESLSDAFHADSESLETLAYGQLELGTALLRSNAIGPSIAALRRGLSNATLWADQNATPLLHLTSDIETALAAAYTQDHQYLAAAHILQDLIDRIDETLQRNPNRTDWLTNRAWAQIQWGFAQQALGKPTAAVTGYRQGLADLASAWNLPMEEPLPKATLSKQSTPWRALNDRCLQHATARESNAGSTGQRPWVRVLEELQHQELN</sequence>
<protein>
    <submittedName>
        <fullName evidence="8">Serine/threonine-protein kinase PknD</fullName>
        <ecNumber evidence="8">2.7.11.1</ecNumber>
    </submittedName>
</protein>
<dbReference type="Gene3D" id="1.10.510.10">
    <property type="entry name" value="Transferase(Phosphotransferase) domain 1"/>
    <property type="match status" value="1"/>
</dbReference>
<keyword evidence="2 5" id="KW-0547">Nucleotide-binding</keyword>
<evidence type="ECO:0000313" key="8">
    <source>
        <dbReference type="EMBL" id="QDV69851.1"/>
    </source>
</evidence>
<dbReference type="GO" id="GO:0004674">
    <property type="term" value="F:protein serine/threonine kinase activity"/>
    <property type="evidence" value="ECO:0007669"/>
    <property type="project" value="UniProtKB-EC"/>
</dbReference>
<dbReference type="PROSITE" id="PS00108">
    <property type="entry name" value="PROTEIN_KINASE_ST"/>
    <property type="match status" value="1"/>
</dbReference>
<dbReference type="PROSITE" id="PS50011">
    <property type="entry name" value="PROTEIN_KINASE_DOM"/>
    <property type="match status" value="1"/>
</dbReference>
<keyword evidence="4 5" id="KW-0067">ATP-binding</keyword>
<dbReference type="Gene3D" id="3.30.200.20">
    <property type="entry name" value="Phosphorylase Kinase, domain 1"/>
    <property type="match status" value="1"/>
</dbReference>
<feature type="domain" description="Protein kinase" evidence="7">
    <location>
        <begin position="76"/>
        <end position="383"/>
    </location>
</feature>
<evidence type="ECO:0000256" key="5">
    <source>
        <dbReference type="PROSITE-ProRule" id="PRU10141"/>
    </source>
</evidence>
<dbReference type="PANTHER" id="PTHR43289:SF6">
    <property type="entry name" value="SERINE_THREONINE-PROTEIN KINASE NEKL-3"/>
    <property type="match status" value="1"/>
</dbReference>
<feature type="binding site" evidence="5">
    <location>
        <position position="105"/>
    </location>
    <ligand>
        <name>ATP</name>
        <dbReference type="ChEBI" id="CHEBI:30616"/>
    </ligand>
</feature>
<dbReference type="AlphaFoldDB" id="A0A518JWD3"/>
<name>A0A518JWD3_9BACT</name>
<evidence type="ECO:0000256" key="4">
    <source>
        <dbReference type="ARBA" id="ARBA00022840"/>
    </source>
</evidence>
<evidence type="ECO:0000256" key="6">
    <source>
        <dbReference type="SAM" id="MobiDB-lite"/>
    </source>
</evidence>
<dbReference type="InterPro" id="IPR000719">
    <property type="entry name" value="Prot_kinase_dom"/>
</dbReference>
<dbReference type="Proteomes" id="UP000315082">
    <property type="component" value="Chromosome"/>
</dbReference>
<dbReference type="CDD" id="cd14014">
    <property type="entry name" value="STKc_PknB_like"/>
    <property type="match status" value="1"/>
</dbReference>
<dbReference type="PROSITE" id="PS00107">
    <property type="entry name" value="PROTEIN_KINASE_ATP"/>
    <property type="match status" value="1"/>
</dbReference>
<evidence type="ECO:0000313" key="9">
    <source>
        <dbReference type="Proteomes" id="UP000315082"/>
    </source>
</evidence>
<feature type="region of interest" description="Disordered" evidence="6">
    <location>
        <begin position="37"/>
        <end position="80"/>
    </location>
</feature>
<organism evidence="8 9">
    <name type="scientific">Rosistilla carotiformis</name>
    <dbReference type="NCBI Taxonomy" id="2528017"/>
    <lineage>
        <taxon>Bacteria</taxon>
        <taxon>Pseudomonadati</taxon>
        <taxon>Planctomycetota</taxon>
        <taxon>Planctomycetia</taxon>
        <taxon>Pirellulales</taxon>
        <taxon>Pirellulaceae</taxon>
        <taxon>Rosistilla</taxon>
    </lineage>
</organism>
<evidence type="ECO:0000256" key="1">
    <source>
        <dbReference type="ARBA" id="ARBA00022679"/>
    </source>
</evidence>